<reference evidence="1" key="1">
    <citation type="submission" date="2020-09" db="EMBL/GenBank/DDBJ databases">
        <title>Genome-Enabled Discovery of Anthraquinone Biosynthesis in Senna tora.</title>
        <authorList>
            <person name="Kang S.-H."/>
            <person name="Pandey R.P."/>
            <person name="Lee C.-M."/>
            <person name="Sim J.-S."/>
            <person name="Jeong J.-T."/>
            <person name="Choi B.-S."/>
            <person name="Jung M."/>
            <person name="Ginzburg D."/>
            <person name="Zhao K."/>
            <person name="Won S.Y."/>
            <person name="Oh T.-J."/>
            <person name="Yu Y."/>
            <person name="Kim N.-H."/>
            <person name="Lee O.R."/>
            <person name="Lee T.-H."/>
            <person name="Bashyal P."/>
            <person name="Kim T.-S."/>
            <person name="Lee W.-H."/>
            <person name="Kawkins C."/>
            <person name="Kim C.-K."/>
            <person name="Kim J.S."/>
            <person name="Ahn B.O."/>
            <person name="Rhee S.Y."/>
            <person name="Sohng J.K."/>
        </authorList>
    </citation>
    <scope>NUCLEOTIDE SEQUENCE</scope>
    <source>
        <tissue evidence="1">Leaf</tissue>
    </source>
</reference>
<accession>A0A835CIE0</accession>
<dbReference type="AlphaFoldDB" id="A0A835CIE0"/>
<dbReference type="EMBL" id="JAAIUW010000002">
    <property type="protein sequence ID" value="KAF7841095.1"/>
    <property type="molecule type" value="Genomic_DNA"/>
</dbReference>
<dbReference type="Proteomes" id="UP000634136">
    <property type="component" value="Unassembled WGS sequence"/>
</dbReference>
<keyword evidence="2" id="KW-1185">Reference proteome</keyword>
<sequence>MAAASSTNRFMQIPPMDFTSLFSLRFTHSPPRPPPSSHICLHAALRSASTKLTTVAMFFDGEGGREKRKENRDGAL</sequence>
<evidence type="ECO:0000313" key="2">
    <source>
        <dbReference type="Proteomes" id="UP000634136"/>
    </source>
</evidence>
<evidence type="ECO:0000313" key="1">
    <source>
        <dbReference type="EMBL" id="KAF7841095.1"/>
    </source>
</evidence>
<proteinExistence type="predicted"/>
<comment type="caution">
    <text evidence="1">The sequence shown here is derived from an EMBL/GenBank/DDBJ whole genome shotgun (WGS) entry which is preliminary data.</text>
</comment>
<organism evidence="1 2">
    <name type="scientific">Senna tora</name>
    <dbReference type="NCBI Taxonomy" id="362788"/>
    <lineage>
        <taxon>Eukaryota</taxon>
        <taxon>Viridiplantae</taxon>
        <taxon>Streptophyta</taxon>
        <taxon>Embryophyta</taxon>
        <taxon>Tracheophyta</taxon>
        <taxon>Spermatophyta</taxon>
        <taxon>Magnoliopsida</taxon>
        <taxon>eudicotyledons</taxon>
        <taxon>Gunneridae</taxon>
        <taxon>Pentapetalae</taxon>
        <taxon>rosids</taxon>
        <taxon>fabids</taxon>
        <taxon>Fabales</taxon>
        <taxon>Fabaceae</taxon>
        <taxon>Caesalpinioideae</taxon>
        <taxon>Cassia clade</taxon>
        <taxon>Senna</taxon>
    </lineage>
</organism>
<gene>
    <name evidence="1" type="ORF">G2W53_003393</name>
</gene>
<name>A0A835CIE0_9FABA</name>
<protein>
    <submittedName>
        <fullName evidence="1">Uncharacterized protein</fullName>
    </submittedName>
</protein>